<name>A0A517VAQ5_9PLAN</name>
<keyword evidence="2" id="KW-1185">Reference proteome</keyword>
<dbReference type="Proteomes" id="UP000316855">
    <property type="component" value="Chromosome"/>
</dbReference>
<dbReference type="AlphaFoldDB" id="A0A517VAQ5"/>
<accession>A0A517VAQ5</accession>
<dbReference type="EMBL" id="CP036343">
    <property type="protein sequence ID" value="QDT90069.1"/>
    <property type="molecule type" value="Genomic_DNA"/>
</dbReference>
<sequence length="251" mass="28516">MTDQSSGWKPADYQNFESIHTEACEDRRAGCYAEALAKRVWYHENAIESPVRLSFALGDWAELSQVYPPALEKLIVIRDTAKEKLFNGNDREESFHEFASINQCLGDERLTAEMFLWLEIQDADLTRKCYPSAESALIRAGEYQLCGKYMDPHEAFQQRLHIFEHQKRLPDNPLYQKLRTARPDLGPLVEKATKDSFTNSIATIVALLVLNDRKVEAQEIAGRAMTELNDGNLDSTIASALEGIFPPAYEK</sequence>
<protein>
    <submittedName>
        <fullName evidence="1">Uncharacterized protein</fullName>
    </submittedName>
</protein>
<evidence type="ECO:0000313" key="2">
    <source>
        <dbReference type="Proteomes" id="UP000316855"/>
    </source>
</evidence>
<evidence type="ECO:0000313" key="1">
    <source>
        <dbReference type="EMBL" id="QDT90069.1"/>
    </source>
</evidence>
<organism evidence="1 2">
    <name type="scientific">Gimesia algae</name>
    <dbReference type="NCBI Taxonomy" id="2527971"/>
    <lineage>
        <taxon>Bacteria</taxon>
        <taxon>Pseudomonadati</taxon>
        <taxon>Planctomycetota</taxon>
        <taxon>Planctomycetia</taxon>
        <taxon>Planctomycetales</taxon>
        <taxon>Planctomycetaceae</taxon>
        <taxon>Gimesia</taxon>
    </lineage>
</organism>
<proteinExistence type="predicted"/>
<reference evidence="1 2" key="1">
    <citation type="submission" date="2019-02" db="EMBL/GenBank/DDBJ databases">
        <title>Deep-cultivation of Planctomycetes and their phenomic and genomic characterization uncovers novel biology.</title>
        <authorList>
            <person name="Wiegand S."/>
            <person name="Jogler M."/>
            <person name="Boedeker C."/>
            <person name="Pinto D."/>
            <person name="Vollmers J."/>
            <person name="Rivas-Marin E."/>
            <person name="Kohn T."/>
            <person name="Peeters S.H."/>
            <person name="Heuer A."/>
            <person name="Rast P."/>
            <person name="Oberbeckmann S."/>
            <person name="Bunk B."/>
            <person name="Jeske O."/>
            <person name="Meyerdierks A."/>
            <person name="Storesund J.E."/>
            <person name="Kallscheuer N."/>
            <person name="Luecker S."/>
            <person name="Lage O.M."/>
            <person name="Pohl T."/>
            <person name="Merkel B.J."/>
            <person name="Hornburger P."/>
            <person name="Mueller R.-W."/>
            <person name="Bruemmer F."/>
            <person name="Labrenz M."/>
            <person name="Spormann A.M."/>
            <person name="Op den Camp H."/>
            <person name="Overmann J."/>
            <person name="Amann R."/>
            <person name="Jetten M.S.M."/>
            <person name="Mascher T."/>
            <person name="Medema M.H."/>
            <person name="Devos D.P."/>
            <person name="Kaster A.-K."/>
            <person name="Ovreas L."/>
            <person name="Rohde M."/>
            <person name="Galperin M.Y."/>
            <person name="Jogler C."/>
        </authorList>
    </citation>
    <scope>NUCLEOTIDE SEQUENCE [LARGE SCALE GENOMIC DNA]</scope>
    <source>
        <strain evidence="1 2">Pan161</strain>
    </source>
</reference>
<dbReference type="OrthoDB" id="8772062at2"/>
<dbReference type="RefSeq" id="WP_145225765.1">
    <property type="nucleotide sequence ID" value="NZ_CP036343.1"/>
</dbReference>
<dbReference type="KEGG" id="gax:Pan161_17140"/>
<gene>
    <name evidence="1" type="ORF">Pan161_17140</name>
</gene>